<dbReference type="EMBL" id="FN554974">
    <property type="protein sequence ID" value="CBH17500.1"/>
    <property type="molecule type" value="Genomic_DNA"/>
</dbReference>
<feature type="compositionally biased region" description="Low complexity" evidence="1">
    <location>
        <begin position="21"/>
        <end position="37"/>
    </location>
</feature>
<accession>D0A749</accession>
<reference evidence="3" key="1">
    <citation type="journal article" date="2010" name="PLoS Negl. Trop. Dis.">
        <title>The genome sequence of Trypanosoma brucei gambiense, causative agent of chronic human african trypanosomiasis.</title>
        <authorList>
            <person name="Jackson A.P."/>
            <person name="Sanders M."/>
            <person name="Berry A."/>
            <person name="McQuillan J."/>
            <person name="Aslett M.A."/>
            <person name="Quail M.A."/>
            <person name="Chukualim B."/>
            <person name="Capewell P."/>
            <person name="MacLeod A."/>
            <person name="Melville S.E."/>
            <person name="Gibson W."/>
            <person name="Barry J.D."/>
            <person name="Berriman M."/>
            <person name="Hertz-Fowler C."/>
        </authorList>
    </citation>
    <scope>NUCLEOTIDE SEQUENCE [LARGE SCALE GENOMIC DNA]</scope>
    <source>
        <strain evidence="3">MHOM/CI/86/DAL972</strain>
    </source>
</reference>
<dbReference type="KEGG" id="tbg:TbgDal_XI6180"/>
<dbReference type="GeneID" id="23867628"/>
<dbReference type="VEuPathDB" id="TriTrypDB:Tbg972.11.6180"/>
<dbReference type="AlphaFoldDB" id="D0A749"/>
<dbReference type="OrthoDB" id="267415at2759"/>
<proteinExistence type="predicted"/>
<dbReference type="Proteomes" id="UP000002316">
    <property type="component" value="Chromosome 11"/>
</dbReference>
<evidence type="ECO:0000256" key="1">
    <source>
        <dbReference type="SAM" id="MobiDB-lite"/>
    </source>
</evidence>
<feature type="region of interest" description="Disordered" evidence="1">
    <location>
        <begin position="1"/>
        <end position="56"/>
    </location>
</feature>
<organism evidence="2 3">
    <name type="scientific">Trypanosoma brucei gambiense (strain MHOM/CI/86/DAL972)</name>
    <dbReference type="NCBI Taxonomy" id="679716"/>
    <lineage>
        <taxon>Eukaryota</taxon>
        <taxon>Discoba</taxon>
        <taxon>Euglenozoa</taxon>
        <taxon>Kinetoplastea</taxon>
        <taxon>Metakinetoplastina</taxon>
        <taxon>Trypanosomatida</taxon>
        <taxon>Trypanosomatidae</taxon>
        <taxon>Trypanosoma</taxon>
    </lineage>
</organism>
<sequence>MSFFEDSADEPPRKRSHAERQSSGQGQSSGRSSQNRVRGCETESDDEDAAPVFSRDASGRVGLRLLQQMQKSTPQVGSSSSVSTGVSNTGKLLVVEDYVPLSVGGFMETSTESAANSLDNIKPGDIMCLRCPSDFRAEPNGNVKCSKVSSSTSCGTTAGINFVKETELTAEERQYGRRLTCEMMNEMFEVSRLDRATNSLEAVFLDGTRKKLKTYAVRPAGFVESELYKRWKADESSRPVRAVYAAQKLQVTESSGANSGSSRDVDGKTAASAVQSAVWWVVPQLIVRLVEESAGDLFGKKFVVKSIARKDGKIRLEPLRVPDVTVYKDTRDHALPNRGTEHSAVDVFGCAALETVIPRLGEQGLIVQGPMRGELVVVTSRVRSPNGGLEKVKVRSTLTEEEFSVEPHMLCMMVTQR</sequence>
<gene>
    <name evidence="2" type="ORF">TbgDal_XI6180</name>
</gene>
<evidence type="ECO:0000313" key="2">
    <source>
        <dbReference type="EMBL" id="CBH17500.1"/>
    </source>
</evidence>
<protein>
    <submittedName>
        <fullName evidence="2">Uncharacterized protein</fullName>
    </submittedName>
</protein>
<dbReference type="RefSeq" id="XP_011779764.1">
    <property type="nucleotide sequence ID" value="XM_011781462.1"/>
</dbReference>
<name>D0A749_TRYB9</name>
<evidence type="ECO:0000313" key="3">
    <source>
        <dbReference type="Proteomes" id="UP000002316"/>
    </source>
</evidence>